<evidence type="ECO:0000313" key="9">
    <source>
        <dbReference type="Proteomes" id="UP000051012"/>
    </source>
</evidence>
<dbReference type="PANTHER" id="PTHR33406">
    <property type="entry name" value="MEMBRANE PROTEIN MJ1562-RELATED"/>
    <property type="match status" value="1"/>
</dbReference>
<organism evidence="8 9">
    <name type="scientific">candidate division TA06 bacterium DG_78</name>
    <dbReference type="NCBI Taxonomy" id="1703772"/>
    <lineage>
        <taxon>Bacteria</taxon>
        <taxon>Bacteria division TA06</taxon>
    </lineage>
</organism>
<feature type="transmembrane region" description="Helical" evidence="6">
    <location>
        <begin position="376"/>
        <end position="398"/>
    </location>
</feature>
<evidence type="ECO:0000256" key="1">
    <source>
        <dbReference type="ARBA" id="ARBA00004651"/>
    </source>
</evidence>
<dbReference type="Pfam" id="PF03176">
    <property type="entry name" value="MMPL"/>
    <property type="match status" value="2"/>
</dbReference>
<evidence type="ECO:0000256" key="3">
    <source>
        <dbReference type="ARBA" id="ARBA00022692"/>
    </source>
</evidence>
<keyword evidence="3 6" id="KW-0812">Transmembrane</keyword>
<evidence type="ECO:0000256" key="5">
    <source>
        <dbReference type="ARBA" id="ARBA00023136"/>
    </source>
</evidence>
<feature type="transmembrane region" description="Helical" evidence="6">
    <location>
        <begin position="404"/>
        <end position="429"/>
    </location>
</feature>
<evidence type="ECO:0000256" key="6">
    <source>
        <dbReference type="SAM" id="Phobius"/>
    </source>
</evidence>
<feature type="transmembrane region" description="Helical" evidence="6">
    <location>
        <begin position="280"/>
        <end position="297"/>
    </location>
</feature>
<gene>
    <name evidence="8" type="ORF">AMJ52_05620</name>
</gene>
<dbReference type="Gene3D" id="1.20.1640.10">
    <property type="entry name" value="Multidrug efflux transporter AcrB transmembrane domain"/>
    <property type="match status" value="2"/>
</dbReference>
<evidence type="ECO:0000256" key="2">
    <source>
        <dbReference type="ARBA" id="ARBA00022475"/>
    </source>
</evidence>
<feature type="transmembrane region" description="Helical" evidence="6">
    <location>
        <begin position="12"/>
        <end position="33"/>
    </location>
</feature>
<feature type="transmembrane region" description="Helical" evidence="6">
    <location>
        <begin position="793"/>
        <end position="817"/>
    </location>
</feature>
<feature type="domain" description="SSD" evidence="7">
    <location>
        <begin position="768"/>
        <end position="889"/>
    </location>
</feature>
<keyword evidence="5 6" id="KW-0472">Membrane</keyword>
<feature type="transmembrane region" description="Helical" evidence="6">
    <location>
        <begin position="464"/>
        <end position="482"/>
    </location>
</feature>
<keyword evidence="4 6" id="KW-1133">Transmembrane helix</keyword>
<dbReference type="InterPro" id="IPR050545">
    <property type="entry name" value="Mycobact_MmpL"/>
</dbReference>
<accession>A0A0S7YD11</accession>
<feature type="transmembrane region" description="Helical" evidence="6">
    <location>
        <begin position="334"/>
        <end position="355"/>
    </location>
</feature>
<evidence type="ECO:0000256" key="4">
    <source>
        <dbReference type="ARBA" id="ARBA00022989"/>
    </source>
</evidence>
<dbReference type="PANTHER" id="PTHR33406:SF13">
    <property type="entry name" value="MEMBRANE PROTEIN YDFJ"/>
    <property type="match status" value="1"/>
</dbReference>
<dbReference type="PROSITE" id="PS50156">
    <property type="entry name" value="SSD"/>
    <property type="match status" value="2"/>
</dbReference>
<dbReference type="SUPFAM" id="SSF82866">
    <property type="entry name" value="Multidrug efflux transporter AcrB transmembrane domain"/>
    <property type="match status" value="2"/>
</dbReference>
<dbReference type="InterPro" id="IPR004869">
    <property type="entry name" value="MMPL_dom"/>
</dbReference>
<feature type="transmembrane region" description="Helical" evidence="6">
    <location>
        <begin position="864"/>
        <end position="887"/>
    </location>
</feature>
<dbReference type="Proteomes" id="UP000051012">
    <property type="component" value="Unassembled WGS sequence"/>
</dbReference>
<dbReference type="GO" id="GO:0005886">
    <property type="term" value="C:plasma membrane"/>
    <property type="evidence" value="ECO:0007669"/>
    <property type="project" value="UniProtKB-SubCell"/>
</dbReference>
<proteinExistence type="predicted"/>
<feature type="domain" description="SSD" evidence="7">
    <location>
        <begin position="308"/>
        <end position="429"/>
    </location>
</feature>
<keyword evidence="2" id="KW-1003">Cell membrane</keyword>
<comment type="caution">
    <text evidence="8">The sequence shown here is derived from an EMBL/GenBank/DDBJ whole genome shotgun (WGS) entry which is preliminary data.</text>
</comment>
<reference evidence="8 9" key="1">
    <citation type="journal article" date="2015" name="Microbiome">
        <title>Genomic resolution of linkages in carbon, nitrogen, and sulfur cycling among widespread estuary sediment bacteria.</title>
        <authorList>
            <person name="Baker B.J."/>
            <person name="Lazar C.S."/>
            <person name="Teske A.P."/>
            <person name="Dick G.J."/>
        </authorList>
    </citation>
    <scope>NUCLEOTIDE SEQUENCE [LARGE SCALE GENOMIC DNA]</scope>
    <source>
        <strain evidence="8">DG_78</strain>
    </source>
</reference>
<feature type="transmembrane region" description="Helical" evidence="6">
    <location>
        <begin position="768"/>
        <end position="787"/>
    </location>
</feature>
<dbReference type="EMBL" id="LJNI01000063">
    <property type="protein sequence ID" value="KPJ72653.1"/>
    <property type="molecule type" value="Genomic_DNA"/>
</dbReference>
<dbReference type="InterPro" id="IPR000731">
    <property type="entry name" value="SSD"/>
</dbReference>
<evidence type="ECO:0000313" key="8">
    <source>
        <dbReference type="EMBL" id="KPJ72653.1"/>
    </source>
</evidence>
<dbReference type="AlphaFoldDB" id="A0A0S7YD11"/>
<protein>
    <recommendedName>
        <fullName evidence="7">SSD domain-containing protein</fullName>
    </recommendedName>
</protein>
<feature type="transmembrane region" description="Helical" evidence="6">
    <location>
        <begin position="744"/>
        <end position="761"/>
    </location>
</feature>
<feature type="transmembrane region" description="Helical" evidence="6">
    <location>
        <begin position="838"/>
        <end position="858"/>
    </location>
</feature>
<sequence length="896" mass="101198">MKEKLLRKWARIAATHPWWVIGILFVITVLSALSASRLKMEMRWSDLLPMHDPVAQEFDRILKEYKSAETIHIVVQGDETQMKAFADRIAPQIEELTEYVDRVDYKLDKEFFAQHGFMLVKEKDLETTKDMFADLNLIPFMININDNFEKEYIADEEALSTKEKEDEAVRSLDGFYYWLQTIDAFLSDPEHADRARAESAVDQLLYGDPYFMSYDKRVLLISIKPTFSSIDVDKDVASTIALQAVIDKNLPDFPDIRAGLTGIIPLQKDEMEHTMSSMKISSIAALVLVLVLFILTFRMWSAPLLAGLNLVIAIVIAAGFIGVILGRLNLMTSMFAVILIGLGIDYSIHIISAYSERRNIDKDAISAMEQSLIRSGPGIITGALTTAAAFFALAISVTQGIKEMGIVLGIGIISAMLTTMFGLPAILIARERLITRLSRKPFKQPHVEFKILEHFGSLVMRRPVLYLGIAIVLTAFFLYQAMNVKFDYNMYNIEPKGLTTVALQDTIIEAFDMSTDFAMVTANSIEESYELADKAKEMPAFSMVEHIGDFLPPKELQLKRRPYVEDIRKSVLNTREVPISQKDIDTFIAELERLDMNIYELSQLAFIGGQDKVDEKCRSIIGDPEAEISGSYILELIEKIKQDPKQAVQALNLFQRYYMPDLRRKLHDMTNPELITLKTLPEHIKERYINDAGDKYLITIYPREMIWEFTAMRRFNKQVELVSPKVTGNPPLFMRLIDYIARDGLWASILTLFVVFLLLWFDFRSPFMALLGMIPLVAGGIWMVGILKTFGMMLNFINVIGLPMIIGIGIDDGVHLLHRYKFEGFGMAPIVLRTTGKAILLTSLTTMAGFGSLMLGTYRGWADLGALLSIGVAACFVTTVLFLPAIVSLGQQKNKK</sequence>
<comment type="subcellular location">
    <subcellularLocation>
        <location evidence="1">Cell membrane</location>
        <topology evidence="1">Multi-pass membrane protein</topology>
    </subcellularLocation>
</comment>
<evidence type="ECO:0000259" key="7">
    <source>
        <dbReference type="PROSITE" id="PS50156"/>
    </source>
</evidence>
<feature type="transmembrane region" description="Helical" evidence="6">
    <location>
        <begin position="304"/>
        <end position="328"/>
    </location>
</feature>
<name>A0A0S7YD11_UNCT6</name>